<keyword evidence="2" id="KW-1185">Reference proteome</keyword>
<dbReference type="AlphaFoldDB" id="A0A482WUD5"/>
<sequence length="97" mass="9936">MLMLPGSAGGGGTGHVDLSARHTILIADNCTTRQTTQVEASIFGDAEPRLAAAGHAPRATAFSETGTLSCVSSRCNALLLGCQSHAFRRDAAAMLHG</sequence>
<evidence type="ECO:0000313" key="1">
    <source>
        <dbReference type="EMBL" id="RZF37114.1"/>
    </source>
</evidence>
<dbReference type="InParanoid" id="A0A482WUD5"/>
<evidence type="ECO:0000313" key="2">
    <source>
        <dbReference type="Proteomes" id="UP000291343"/>
    </source>
</evidence>
<name>A0A482WUD5_LAOST</name>
<protein>
    <submittedName>
        <fullName evidence="1">Uncharacterized protein</fullName>
    </submittedName>
</protein>
<organism evidence="1 2">
    <name type="scientific">Laodelphax striatellus</name>
    <name type="common">Small brown planthopper</name>
    <name type="synonym">Delphax striatella</name>
    <dbReference type="NCBI Taxonomy" id="195883"/>
    <lineage>
        <taxon>Eukaryota</taxon>
        <taxon>Metazoa</taxon>
        <taxon>Ecdysozoa</taxon>
        <taxon>Arthropoda</taxon>
        <taxon>Hexapoda</taxon>
        <taxon>Insecta</taxon>
        <taxon>Pterygota</taxon>
        <taxon>Neoptera</taxon>
        <taxon>Paraneoptera</taxon>
        <taxon>Hemiptera</taxon>
        <taxon>Auchenorrhyncha</taxon>
        <taxon>Fulgoroidea</taxon>
        <taxon>Delphacidae</taxon>
        <taxon>Criomorphinae</taxon>
        <taxon>Laodelphax</taxon>
    </lineage>
</organism>
<dbReference type="EMBL" id="QKKF02025284">
    <property type="protein sequence ID" value="RZF37114.1"/>
    <property type="molecule type" value="Genomic_DNA"/>
</dbReference>
<comment type="caution">
    <text evidence="1">The sequence shown here is derived from an EMBL/GenBank/DDBJ whole genome shotgun (WGS) entry which is preliminary data.</text>
</comment>
<gene>
    <name evidence="1" type="ORF">LSTR_LSTR015304</name>
</gene>
<dbReference type="Proteomes" id="UP000291343">
    <property type="component" value="Unassembled WGS sequence"/>
</dbReference>
<accession>A0A482WUD5</accession>
<reference evidence="1 2" key="1">
    <citation type="journal article" date="2017" name="Gigascience">
        <title>Genome sequence of the small brown planthopper, Laodelphax striatellus.</title>
        <authorList>
            <person name="Zhu J."/>
            <person name="Jiang F."/>
            <person name="Wang X."/>
            <person name="Yang P."/>
            <person name="Bao Y."/>
            <person name="Zhao W."/>
            <person name="Wang W."/>
            <person name="Lu H."/>
            <person name="Wang Q."/>
            <person name="Cui N."/>
            <person name="Li J."/>
            <person name="Chen X."/>
            <person name="Luo L."/>
            <person name="Yu J."/>
            <person name="Kang L."/>
            <person name="Cui F."/>
        </authorList>
    </citation>
    <scope>NUCLEOTIDE SEQUENCE [LARGE SCALE GENOMIC DNA]</scope>
    <source>
        <strain evidence="1">Lst14</strain>
    </source>
</reference>
<proteinExistence type="predicted"/>